<reference evidence="1" key="2">
    <citation type="submission" date="2018-05" db="EMBL/GenBank/DDBJ databases">
        <title>OgluRS3 (Oryza glumaepatula Reference Sequence Version 3).</title>
        <authorList>
            <person name="Zhang J."/>
            <person name="Kudrna D."/>
            <person name="Lee S."/>
            <person name="Talag J."/>
            <person name="Welchert J."/>
            <person name="Wing R.A."/>
        </authorList>
    </citation>
    <scope>NUCLEOTIDE SEQUENCE [LARGE SCALE GENOMIC DNA]</scope>
</reference>
<dbReference type="Gramene" id="OGLUM02G20050.1">
    <property type="protein sequence ID" value="OGLUM02G20050.1"/>
    <property type="gene ID" value="OGLUM02G20050"/>
</dbReference>
<reference evidence="1" key="1">
    <citation type="submission" date="2015-04" db="UniProtKB">
        <authorList>
            <consortium name="EnsemblPlants"/>
        </authorList>
    </citation>
    <scope>IDENTIFICATION</scope>
</reference>
<accession>A0A0D9YTD7</accession>
<dbReference type="SUPFAM" id="SSF53756">
    <property type="entry name" value="UDP-Glycosyltransferase/glycogen phosphorylase"/>
    <property type="match status" value="1"/>
</dbReference>
<organism evidence="1">
    <name type="scientific">Oryza glumipatula</name>
    <dbReference type="NCBI Taxonomy" id="40148"/>
    <lineage>
        <taxon>Eukaryota</taxon>
        <taxon>Viridiplantae</taxon>
        <taxon>Streptophyta</taxon>
        <taxon>Embryophyta</taxon>
        <taxon>Tracheophyta</taxon>
        <taxon>Spermatophyta</taxon>
        <taxon>Magnoliopsida</taxon>
        <taxon>Liliopsida</taxon>
        <taxon>Poales</taxon>
        <taxon>Poaceae</taxon>
        <taxon>BOP clade</taxon>
        <taxon>Oryzoideae</taxon>
        <taxon>Oryzeae</taxon>
        <taxon>Oryzinae</taxon>
        <taxon>Oryza</taxon>
    </lineage>
</organism>
<protein>
    <submittedName>
        <fullName evidence="1">Uncharacterized protein</fullName>
    </submittedName>
</protein>
<proteinExistence type="predicted"/>
<dbReference type="EnsemblPlants" id="OGLUM02G20050.1">
    <property type="protein sequence ID" value="OGLUM02G20050.1"/>
    <property type="gene ID" value="OGLUM02G20050"/>
</dbReference>
<evidence type="ECO:0000313" key="1">
    <source>
        <dbReference type="EnsemblPlants" id="OGLUM02G20050.1"/>
    </source>
</evidence>
<evidence type="ECO:0000313" key="2">
    <source>
        <dbReference type="Proteomes" id="UP000026961"/>
    </source>
</evidence>
<dbReference type="Proteomes" id="UP000026961">
    <property type="component" value="Chromosome 2"/>
</dbReference>
<dbReference type="HOGENOM" id="CLU_2350993_0_0_1"/>
<sequence>MLPLFLDHFAIASYLEGVKRAGVQVPRDGGKVAGDGAFDRHGVAGAVRAAVVEEESKAVLAANARKLQEVVADAECDDRCIDAFVQQLRSYKEKLI</sequence>
<dbReference type="AlphaFoldDB" id="A0A0D9YTD7"/>
<name>A0A0D9YTD7_9ORYZ</name>
<keyword evidence="2" id="KW-1185">Reference proteome</keyword>